<proteinExistence type="predicted"/>
<keyword evidence="2" id="KW-1185">Reference proteome</keyword>
<organism evidence="1 2">
    <name type="scientific">Alternaria gaisen</name>
    <dbReference type="NCBI Taxonomy" id="167740"/>
    <lineage>
        <taxon>Eukaryota</taxon>
        <taxon>Fungi</taxon>
        <taxon>Dikarya</taxon>
        <taxon>Ascomycota</taxon>
        <taxon>Pezizomycotina</taxon>
        <taxon>Dothideomycetes</taxon>
        <taxon>Pleosporomycetidae</taxon>
        <taxon>Pleosporales</taxon>
        <taxon>Pleosporineae</taxon>
        <taxon>Pleosporaceae</taxon>
        <taxon>Alternaria</taxon>
        <taxon>Alternaria sect. Alternaria</taxon>
    </lineage>
</organism>
<protein>
    <submittedName>
        <fullName evidence="1">Ribosome-associated complex subunit</fullName>
    </submittedName>
</protein>
<sequence length="628" mass="67602">MHDSEFLSRAETHALQTQPQSDILNSSTSTAFSSIPDRLTLTRNPFTLPNDVYPRKMSAQADPAQRVAIGISFGNSYSSIAFTSGEGRAQVIANEDGDRQIPSALSYVEGEELHGGQAKSQFVRNAKNTVAYFRDFLGQDFKSIDPSPCHQSAHPIQHEDSVAFSIRDTEEEQENTVSVIDITTRHMKRLRSSASDYLGKDVNAAVITVPTNFSDAQKEALKKASTNAGIEVLQFISEPTAAVLAYDAQPDAKLADKIIVVADLGGTRSDVAVVASRGGIYTILATLHDYDVSGFKLDQVLMDHFAKEFLKKHKSAGDPRENDRSLAKLKLECEAVKKALSIGTTANFSVESLVGGTDFTATINRTRYDLLGSKLFAAFTRLVTQAVEKANLDPLDISEIVLAGGNSHTPKVASAVRSAFPDSTTVLAPSTSPSAINPSELAVRGAAIQASLIQEFELEDIEQSSHPMVTVTPHLSTAVGVLCISGEESSGVFHAIVDTETQLPVRRTATITTPREGGDVLIKLAEGSRHIKVTKPEPKPKSEKKDDDSEDDDSDDDSEEEEEELREKTWKVGQVLSEAAIRGVKKGGKVEVQINIGADLSINAIIREVGGKGGVRGMIQGKKVNGSA</sequence>
<comment type="caution">
    <text evidence="1">The sequence shown here is derived from an EMBL/GenBank/DDBJ whole genome shotgun (WGS) entry which is preliminary data.</text>
</comment>
<dbReference type="Proteomes" id="UP000293547">
    <property type="component" value="Unassembled WGS sequence"/>
</dbReference>
<evidence type="ECO:0000313" key="2">
    <source>
        <dbReference type="Proteomes" id="UP000293547"/>
    </source>
</evidence>
<dbReference type="EMBL" id="PDWZ02000003">
    <property type="protein sequence ID" value="KAB2107670.1"/>
    <property type="molecule type" value="Genomic_DNA"/>
</dbReference>
<evidence type="ECO:0000313" key="1">
    <source>
        <dbReference type="EMBL" id="KAB2107670.1"/>
    </source>
</evidence>
<gene>
    <name evidence="1" type="ORF">AG0111_0g3805</name>
</gene>
<accession>A0ACB6FTD2</accession>
<name>A0ACB6FTD2_9PLEO</name>
<reference evidence="1 2" key="1">
    <citation type="journal article" date="2019" name="bioRxiv">
        <title>Genomics, evolutionary history and diagnostics of the Alternaria alternata species group including apple and Asian pear pathotypes.</title>
        <authorList>
            <person name="Armitage A.D."/>
            <person name="Cockerton H.M."/>
            <person name="Sreenivasaprasad S."/>
            <person name="Woodhall J.W."/>
            <person name="Lane C.R."/>
            <person name="Harrison R.J."/>
            <person name="Clarkson J.P."/>
        </authorList>
    </citation>
    <scope>NUCLEOTIDE SEQUENCE [LARGE SCALE GENOMIC DNA]</scope>
    <source>
        <strain evidence="1 2">FERA 650</strain>
    </source>
</reference>